<sequence>MAVMGVSSAKPLKTSQGFAAALVSAFLEWLLIFLLFIDAIFGYVIKKFACGCKLQTPCLLCSRLDHVLGKERRGYYWELMCNNHKLETSSLVLCHAHNKLVDIHEMCGSCLSSFATISKSNAETYRLLVGKLGENGTSNVDQDPLLGDAKFSSSSRRHCSCCNEPLGSRRHAWNLIQRKLISPLAAELDVPLSGPVEHNQEDLKKGVEMPNASVGASHPKNRGLDPLSHVEYTELKIFSDTESEAVLSDDDKASSVIRGTNDLKEELSVQLVDPRIINLDNDLALAVPVDAGKLHDSISRESSFAIGHGLEELNWQQVGFEADFPTLTEPALEAASPSSDAMETPIKVSEDECKIKPFPAYLCLCLFLLGCLSSFFYFGFEMFHYFALHSAVSSHYSVVGLLYYLSHAMVSLSIDVKTTCENGQTSLLECGEVSKAGDGPSATSETGVETDTVSSDTGNQVSIALELGEAYKLAVGDRGKQLSGVISEQWFGKDSSRVSEDLKLLISQLSAARGFDRSISDMSPKLSVTSDDMKTIDAAGMHLLQKRISLERNESGLSLDGSIVSEIEGESAVDRLKRQVEHDKKLLIGLYRELEEERNASAIAANQAMAMITRLQEEKAALQMEASQYLRMMEEQAEYDNEELQNTNDLLAEKEKEIQDLEAELEFYRIKYPNESMLENPAGTISDTSTRDIGVDHSESSGIGDGSTVVIHPVSGEPNPYNKVEGADIFFGNDNVKNSLLLGFEDDKRYILQCLKKLEKTLYPPSDDVKTYLSESQCPENGRDGISESEVLKNDVSSLENAQLNGKELCGNTNLDSLGNEVSHLTKMLEALDADRKFLEHSINSLRTGDEGLQFIQEIASHLQEFRKAANKKDQTVA</sequence>
<evidence type="ECO:0000256" key="2">
    <source>
        <dbReference type="ARBA" id="ARBA00022692"/>
    </source>
</evidence>
<organism evidence="9 10">
    <name type="scientific">Rhamnella rubrinervis</name>
    <dbReference type="NCBI Taxonomy" id="2594499"/>
    <lineage>
        <taxon>Eukaryota</taxon>
        <taxon>Viridiplantae</taxon>
        <taxon>Streptophyta</taxon>
        <taxon>Embryophyta</taxon>
        <taxon>Tracheophyta</taxon>
        <taxon>Spermatophyta</taxon>
        <taxon>Magnoliopsida</taxon>
        <taxon>eudicotyledons</taxon>
        <taxon>Gunneridae</taxon>
        <taxon>Pentapetalae</taxon>
        <taxon>rosids</taxon>
        <taxon>fabids</taxon>
        <taxon>Rosales</taxon>
        <taxon>Rhamnaceae</taxon>
        <taxon>rhamnoid group</taxon>
        <taxon>Rhamneae</taxon>
        <taxon>Rhamnella</taxon>
    </lineage>
</organism>
<evidence type="ECO:0000256" key="3">
    <source>
        <dbReference type="ARBA" id="ARBA00022989"/>
    </source>
</evidence>
<evidence type="ECO:0000313" key="9">
    <source>
        <dbReference type="EMBL" id="KAF3452320.1"/>
    </source>
</evidence>
<dbReference type="PANTHER" id="PTHR31448">
    <property type="entry name" value="MYOSIN-BINDING PROTEIN 2"/>
    <property type="match status" value="1"/>
</dbReference>
<dbReference type="PROSITE" id="PS51775">
    <property type="entry name" value="GTD_BINDING"/>
    <property type="match status" value="1"/>
</dbReference>
<evidence type="ECO:0000256" key="6">
    <source>
        <dbReference type="SAM" id="MobiDB-lite"/>
    </source>
</evidence>
<dbReference type="GO" id="GO:0016020">
    <property type="term" value="C:membrane"/>
    <property type="evidence" value="ECO:0007669"/>
    <property type="project" value="UniProtKB-SubCell"/>
</dbReference>
<dbReference type="InterPro" id="IPR007656">
    <property type="entry name" value="GTD-bd"/>
</dbReference>
<comment type="subcellular location">
    <subcellularLocation>
        <location evidence="1">Membrane</location>
        <topology evidence="1">Single-pass membrane protein</topology>
    </subcellularLocation>
</comment>
<feature type="compositionally biased region" description="Polar residues" evidence="6">
    <location>
        <begin position="441"/>
        <end position="455"/>
    </location>
</feature>
<keyword evidence="5" id="KW-0175">Coiled coil</keyword>
<keyword evidence="3 7" id="KW-1133">Transmembrane helix</keyword>
<keyword evidence="4 7" id="KW-0472">Membrane</keyword>
<feature type="transmembrane region" description="Helical" evidence="7">
    <location>
        <begin position="20"/>
        <end position="45"/>
    </location>
</feature>
<feature type="region of interest" description="Disordered" evidence="6">
    <location>
        <begin position="435"/>
        <end position="455"/>
    </location>
</feature>
<keyword evidence="2 7" id="KW-0812">Transmembrane</keyword>
<gene>
    <name evidence="9" type="ORF">FNV43_RR02753</name>
</gene>
<dbReference type="Pfam" id="PF04576">
    <property type="entry name" value="Zein-binding"/>
    <property type="match status" value="1"/>
</dbReference>
<dbReference type="OrthoDB" id="1047602at2759"/>
<dbReference type="Proteomes" id="UP000796880">
    <property type="component" value="Unassembled WGS sequence"/>
</dbReference>
<feature type="coiled-coil region" evidence="5">
    <location>
        <begin position="577"/>
        <end position="671"/>
    </location>
</feature>
<dbReference type="PANTHER" id="PTHR31448:SF32">
    <property type="entry name" value="MYOSIN-BINDING PROTEIN 1"/>
    <property type="match status" value="1"/>
</dbReference>
<dbReference type="AlphaFoldDB" id="A0A8K0HH63"/>
<evidence type="ECO:0000256" key="7">
    <source>
        <dbReference type="SAM" id="Phobius"/>
    </source>
</evidence>
<dbReference type="EMBL" id="VOIH02000002">
    <property type="protein sequence ID" value="KAF3452320.1"/>
    <property type="molecule type" value="Genomic_DNA"/>
</dbReference>
<feature type="transmembrane region" description="Helical" evidence="7">
    <location>
        <begin position="358"/>
        <end position="380"/>
    </location>
</feature>
<evidence type="ECO:0000256" key="1">
    <source>
        <dbReference type="ARBA" id="ARBA00004167"/>
    </source>
</evidence>
<reference evidence="9" key="1">
    <citation type="submission" date="2020-03" db="EMBL/GenBank/DDBJ databases">
        <title>A high-quality chromosome-level genome assembly of a woody plant with both climbing and erect habits, Rhamnella rubrinervis.</title>
        <authorList>
            <person name="Lu Z."/>
            <person name="Yang Y."/>
            <person name="Zhu X."/>
            <person name="Sun Y."/>
        </authorList>
    </citation>
    <scope>NUCLEOTIDE SEQUENCE</scope>
    <source>
        <strain evidence="9">BYM</strain>
        <tissue evidence="9">Leaf</tissue>
    </source>
</reference>
<keyword evidence="10" id="KW-1185">Reference proteome</keyword>
<evidence type="ECO:0000259" key="8">
    <source>
        <dbReference type="PROSITE" id="PS51775"/>
    </source>
</evidence>
<feature type="domain" description="GTD-binding" evidence="8">
    <location>
        <begin position="571"/>
        <end position="669"/>
    </location>
</feature>
<accession>A0A8K0HH63</accession>
<protein>
    <recommendedName>
        <fullName evidence="8">GTD-binding domain-containing protein</fullName>
    </recommendedName>
</protein>
<proteinExistence type="predicted"/>
<name>A0A8K0HH63_9ROSA</name>
<evidence type="ECO:0000256" key="5">
    <source>
        <dbReference type="SAM" id="Coils"/>
    </source>
</evidence>
<dbReference type="GO" id="GO:0080115">
    <property type="term" value="F:myosin XI tail binding"/>
    <property type="evidence" value="ECO:0007669"/>
    <property type="project" value="UniProtKB-ARBA"/>
</dbReference>
<comment type="caution">
    <text evidence="9">The sequence shown here is derived from an EMBL/GenBank/DDBJ whole genome shotgun (WGS) entry which is preliminary data.</text>
</comment>
<evidence type="ECO:0000313" key="10">
    <source>
        <dbReference type="Proteomes" id="UP000796880"/>
    </source>
</evidence>
<dbReference type="InterPro" id="IPR039306">
    <property type="entry name" value="MYOB"/>
</dbReference>
<evidence type="ECO:0000256" key="4">
    <source>
        <dbReference type="ARBA" id="ARBA00023136"/>
    </source>
</evidence>